<sequence>MNGVLDNENELDVRGSYTINGGKALYSRRNSKTFKDEGNKFIYNSIMNGGMYLVCKVYLWGLFVKAKAKTLALNVLIDIRKLLVFKYYQM</sequence>
<reference evidence="2 3" key="1">
    <citation type="journal article" date="2020" name="Nat. Food">
        <title>A phased Vanilla planifolia genome enables genetic improvement of flavour and production.</title>
        <authorList>
            <person name="Hasing T."/>
            <person name="Tang H."/>
            <person name="Brym M."/>
            <person name="Khazi F."/>
            <person name="Huang T."/>
            <person name="Chambers A.H."/>
        </authorList>
    </citation>
    <scope>NUCLEOTIDE SEQUENCE [LARGE SCALE GENOMIC DNA]</scope>
    <source>
        <tissue evidence="2">Leaf</tissue>
    </source>
</reference>
<name>A0A835PGG4_VANPL</name>
<proteinExistence type="predicted"/>
<accession>A0A835PGG4</accession>
<keyword evidence="1" id="KW-0812">Transmembrane</keyword>
<evidence type="ECO:0000313" key="2">
    <source>
        <dbReference type="EMBL" id="KAG0451965.1"/>
    </source>
</evidence>
<protein>
    <submittedName>
        <fullName evidence="2">Uncharacterized protein</fullName>
    </submittedName>
</protein>
<gene>
    <name evidence="2" type="ORF">HPP92_025976</name>
</gene>
<organism evidence="2 3">
    <name type="scientific">Vanilla planifolia</name>
    <name type="common">Vanilla</name>
    <dbReference type="NCBI Taxonomy" id="51239"/>
    <lineage>
        <taxon>Eukaryota</taxon>
        <taxon>Viridiplantae</taxon>
        <taxon>Streptophyta</taxon>
        <taxon>Embryophyta</taxon>
        <taxon>Tracheophyta</taxon>
        <taxon>Spermatophyta</taxon>
        <taxon>Magnoliopsida</taxon>
        <taxon>Liliopsida</taxon>
        <taxon>Asparagales</taxon>
        <taxon>Orchidaceae</taxon>
        <taxon>Vanilloideae</taxon>
        <taxon>Vanilleae</taxon>
        <taxon>Vanilla</taxon>
    </lineage>
</organism>
<evidence type="ECO:0000313" key="3">
    <source>
        <dbReference type="Proteomes" id="UP000639772"/>
    </source>
</evidence>
<keyword evidence="1" id="KW-1133">Transmembrane helix</keyword>
<comment type="caution">
    <text evidence="2">The sequence shown here is derived from an EMBL/GenBank/DDBJ whole genome shotgun (WGS) entry which is preliminary data.</text>
</comment>
<feature type="transmembrane region" description="Helical" evidence="1">
    <location>
        <begin position="41"/>
        <end position="63"/>
    </location>
</feature>
<evidence type="ECO:0000256" key="1">
    <source>
        <dbReference type="SAM" id="Phobius"/>
    </source>
</evidence>
<dbReference type="AlphaFoldDB" id="A0A835PGG4"/>
<dbReference type="EMBL" id="JADCNM010000041">
    <property type="protein sequence ID" value="KAG0451965.1"/>
    <property type="molecule type" value="Genomic_DNA"/>
</dbReference>
<keyword evidence="1" id="KW-0472">Membrane</keyword>
<dbReference type="Proteomes" id="UP000639772">
    <property type="component" value="Unassembled WGS sequence"/>
</dbReference>